<gene>
    <name evidence="2" type="ORF">HK099_005016</name>
</gene>
<evidence type="ECO:0000256" key="1">
    <source>
        <dbReference type="SAM" id="MobiDB-lite"/>
    </source>
</evidence>
<dbReference type="EMBL" id="JADGJW010000374">
    <property type="protein sequence ID" value="KAJ3218570.1"/>
    <property type="molecule type" value="Genomic_DNA"/>
</dbReference>
<name>A0AAD5TZW7_9FUNG</name>
<feature type="non-terminal residue" evidence="2">
    <location>
        <position position="194"/>
    </location>
</feature>
<organism evidence="2 3">
    <name type="scientific">Clydaea vesicula</name>
    <dbReference type="NCBI Taxonomy" id="447962"/>
    <lineage>
        <taxon>Eukaryota</taxon>
        <taxon>Fungi</taxon>
        <taxon>Fungi incertae sedis</taxon>
        <taxon>Chytridiomycota</taxon>
        <taxon>Chytridiomycota incertae sedis</taxon>
        <taxon>Chytridiomycetes</taxon>
        <taxon>Lobulomycetales</taxon>
        <taxon>Lobulomycetaceae</taxon>
        <taxon>Clydaea</taxon>
    </lineage>
</organism>
<proteinExistence type="predicted"/>
<dbReference type="Proteomes" id="UP001211065">
    <property type="component" value="Unassembled WGS sequence"/>
</dbReference>
<evidence type="ECO:0000313" key="2">
    <source>
        <dbReference type="EMBL" id="KAJ3218570.1"/>
    </source>
</evidence>
<dbReference type="AlphaFoldDB" id="A0AAD5TZW7"/>
<feature type="compositionally biased region" description="Basic and acidic residues" evidence="1">
    <location>
        <begin position="8"/>
        <end position="35"/>
    </location>
</feature>
<feature type="region of interest" description="Disordered" evidence="1">
    <location>
        <begin position="1"/>
        <end position="35"/>
    </location>
</feature>
<keyword evidence="3" id="KW-1185">Reference proteome</keyword>
<accession>A0AAD5TZW7</accession>
<sequence>MEFDEDPKENKEKLTKENENNNRIGRESEKKTINEKENEIEIVDFSAPKQQQFGMFNSVWSFGNSLKQKIEKLPTQIKEQVDSLPNNIQDSILNIQNITTDFEKENREFIEKKKLQEGNLVLESQDEDFLQSGGSEEAIIKKKKKEEEKSKRESFLGGWGSNLIGGFNDVLKVLDVKVDQVEVKKEPVNDTLWK</sequence>
<protein>
    <submittedName>
        <fullName evidence="2">Uncharacterized protein</fullName>
    </submittedName>
</protein>
<evidence type="ECO:0000313" key="3">
    <source>
        <dbReference type="Proteomes" id="UP001211065"/>
    </source>
</evidence>
<comment type="caution">
    <text evidence="2">The sequence shown here is derived from an EMBL/GenBank/DDBJ whole genome shotgun (WGS) entry which is preliminary data.</text>
</comment>
<reference evidence="2" key="1">
    <citation type="submission" date="2020-05" db="EMBL/GenBank/DDBJ databases">
        <title>Phylogenomic resolution of chytrid fungi.</title>
        <authorList>
            <person name="Stajich J.E."/>
            <person name="Amses K."/>
            <person name="Simmons R."/>
            <person name="Seto K."/>
            <person name="Myers J."/>
            <person name="Bonds A."/>
            <person name="Quandt C.A."/>
            <person name="Barry K."/>
            <person name="Liu P."/>
            <person name="Grigoriev I."/>
            <person name="Longcore J.E."/>
            <person name="James T.Y."/>
        </authorList>
    </citation>
    <scope>NUCLEOTIDE SEQUENCE</scope>
    <source>
        <strain evidence="2">JEL0476</strain>
    </source>
</reference>